<dbReference type="AlphaFoldDB" id="A0A7L9WGV9"/>
<dbReference type="Proteomes" id="UP000594118">
    <property type="component" value="Chromosome"/>
</dbReference>
<dbReference type="RefSeq" id="WP_193081636.1">
    <property type="nucleotide sequence ID" value="NZ_CP045201.1"/>
</dbReference>
<keyword evidence="1" id="KW-0547">Nucleotide-binding</keyword>
<evidence type="ECO:0000256" key="3">
    <source>
        <dbReference type="ARBA" id="ARBA00022840"/>
    </source>
</evidence>
<reference evidence="5 6" key="1">
    <citation type="submission" date="2019-10" db="EMBL/GenBank/DDBJ databases">
        <title>Pseudopuniceibacterium sp. HQ09 islated from Antarctica.</title>
        <authorList>
            <person name="Liao L."/>
            <person name="Su S."/>
            <person name="Chen B."/>
            <person name="Yu Y."/>
        </authorList>
    </citation>
    <scope>NUCLEOTIDE SEQUENCE [LARGE SCALE GENOMIC DNA]</scope>
    <source>
        <strain evidence="5 6">HQ09</strain>
    </source>
</reference>
<keyword evidence="5" id="KW-0456">Lyase</keyword>
<dbReference type="PANTHER" id="PTHR43309">
    <property type="entry name" value="5-OXOPROLINASE SUBUNIT C"/>
    <property type="match status" value="1"/>
</dbReference>
<evidence type="ECO:0000313" key="5">
    <source>
        <dbReference type="EMBL" id="QOL79459.1"/>
    </source>
</evidence>
<evidence type="ECO:0000256" key="2">
    <source>
        <dbReference type="ARBA" id="ARBA00022801"/>
    </source>
</evidence>
<dbReference type="Pfam" id="PF02626">
    <property type="entry name" value="CT_A_B"/>
    <property type="match status" value="1"/>
</dbReference>
<dbReference type="GO" id="GO:0005524">
    <property type="term" value="F:ATP binding"/>
    <property type="evidence" value="ECO:0007669"/>
    <property type="project" value="UniProtKB-KW"/>
</dbReference>
<dbReference type="GO" id="GO:0016787">
    <property type="term" value="F:hydrolase activity"/>
    <property type="evidence" value="ECO:0007669"/>
    <property type="project" value="UniProtKB-KW"/>
</dbReference>
<accession>A0A7L9WGV9</accession>
<dbReference type="InterPro" id="IPR003778">
    <property type="entry name" value="CT_A_B"/>
</dbReference>
<evidence type="ECO:0000313" key="6">
    <source>
        <dbReference type="Proteomes" id="UP000594118"/>
    </source>
</evidence>
<dbReference type="SMART" id="SM00797">
    <property type="entry name" value="AHS2"/>
    <property type="match status" value="1"/>
</dbReference>
<evidence type="ECO:0000259" key="4">
    <source>
        <dbReference type="SMART" id="SM00797"/>
    </source>
</evidence>
<name>A0A7L9WGV9_9RHOB</name>
<dbReference type="GO" id="GO:0016829">
    <property type="term" value="F:lyase activity"/>
    <property type="evidence" value="ECO:0007669"/>
    <property type="project" value="UniProtKB-KW"/>
</dbReference>
<keyword evidence="6" id="KW-1185">Reference proteome</keyword>
<evidence type="ECO:0000256" key="1">
    <source>
        <dbReference type="ARBA" id="ARBA00022741"/>
    </source>
</evidence>
<keyword evidence="2" id="KW-0378">Hydrolase</keyword>
<organism evidence="5 6">
    <name type="scientific">Pseudooceanicola spongiae</name>
    <dbReference type="NCBI Taxonomy" id="2613965"/>
    <lineage>
        <taxon>Bacteria</taxon>
        <taxon>Pseudomonadati</taxon>
        <taxon>Pseudomonadota</taxon>
        <taxon>Alphaproteobacteria</taxon>
        <taxon>Rhodobacterales</taxon>
        <taxon>Paracoccaceae</taxon>
        <taxon>Pseudooceanicola</taxon>
    </lineage>
</organism>
<dbReference type="InterPro" id="IPR029000">
    <property type="entry name" value="Cyclophilin-like_dom_sf"/>
</dbReference>
<dbReference type="PANTHER" id="PTHR43309:SF3">
    <property type="entry name" value="5-OXOPROLINASE SUBUNIT C"/>
    <property type="match status" value="1"/>
</dbReference>
<keyword evidence="3" id="KW-0067">ATP-binding</keyword>
<protein>
    <submittedName>
        <fullName evidence="5">Urea amidolyase</fullName>
    </submittedName>
</protein>
<gene>
    <name evidence="5" type="ORF">F3W81_00560</name>
</gene>
<dbReference type="KEGG" id="pshq:F3W81_00560"/>
<dbReference type="EMBL" id="CP045201">
    <property type="protein sequence ID" value="QOL79459.1"/>
    <property type="molecule type" value="Genomic_DNA"/>
</dbReference>
<dbReference type="Gene3D" id="2.40.100.10">
    <property type="entry name" value="Cyclophilin-like"/>
    <property type="match status" value="1"/>
</dbReference>
<dbReference type="InterPro" id="IPR052708">
    <property type="entry name" value="PxpC"/>
</dbReference>
<feature type="domain" description="Carboxyltransferase" evidence="4">
    <location>
        <begin position="26"/>
        <end position="304"/>
    </location>
</feature>
<sequence>MSAALIIDAAGPGLSVQDLGRPLHGAQGLSRGGALDPLALQEAAALLHAKPAAAIEMPGIGGTFRVTAPTRIALTGAPMKATLDGTPLRWHAAHPIAPGQILKIGGVERGVVGYLTPGAAIATEAFLGSRAAHLNIGIGALLQPADTLPLSDDPAPHRPACHLRAGGPFGARFTGGTVRLIPGPQSALFDDAQRTALTAATFTRGPRSNRQAMQLLSDTEPTWHRAAGGLASEPIQAGDVQITGDGTPYLLLAECQTIGGYPRIGSVHPADMGRMVQAGPKPELHLTFIGWDEADALLATHTAALAKLAASVTPLVRDPADIPDLLSYQLISGVTAGDELG</sequence>
<proteinExistence type="predicted"/>